<evidence type="ECO:0000313" key="2">
    <source>
        <dbReference type="Proteomes" id="UP000054035"/>
    </source>
</evidence>
<name>A0A0P6W4N5_9XANT</name>
<gene>
    <name evidence="1" type="ORF">XAXN_08585</name>
</gene>
<reference evidence="1 2" key="1">
    <citation type="submission" date="2014-02" db="EMBL/GenBank/DDBJ databases">
        <title>Genome sequence of Xanthomonas axonopodis DSM 3585 (T).</title>
        <authorList>
            <person name="Midha S."/>
            <person name="Patil P.B."/>
        </authorList>
    </citation>
    <scope>NUCLEOTIDE SEQUENCE [LARGE SCALE GENOMIC DNA]</scope>
    <source>
        <strain evidence="1 2">DSM 3585</strain>
    </source>
</reference>
<dbReference type="PATRIC" id="fig|53413.25.peg.4349"/>
<dbReference type="EMBL" id="JFAQ01000081">
    <property type="protein sequence ID" value="KPL49268.1"/>
    <property type="molecule type" value="Genomic_DNA"/>
</dbReference>
<sequence>MRTGHGDMQEAAVFGNAMLQGLIDRKHAAPLVGRTDLKAGHHRRRQAPVEHLHVAGGHRVVQAHAHWGAAGGLVVAVVDGMAVCIDAADAAIGIGNAARIDYPRQQRHLASAATETFQVEGNFGLRVRLKNALRLLIQLLIHFFCTRQASAAGGTVHGACQNFVLGAGTLDIFEFDAFYTSFL</sequence>
<dbReference type="AlphaFoldDB" id="A0A0P6W4N5"/>
<dbReference type="RefSeq" id="WP_054319204.1">
    <property type="nucleotide sequence ID" value="NZ_JFAQ01000081.1"/>
</dbReference>
<comment type="caution">
    <text evidence="1">The sequence shown here is derived from an EMBL/GenBank/DDBJ whole genome shotgun (WGS) entry which is preliminary data.</text>
</comment>
<dbReference type="Proteomes" id="UP000054035">
    <property type="component" value="Unassembled WGS sequence"/>
</dbReference>
<accession>A0A0P6W4N5</accession>
<protein>
    <submittedName>
        <fullName evidence="1">Uncharacterized protein</fullName>
    </submittedName>
</protein>
<proteinExistence type="predicted"/>
<evidence type="ECO:0000313" key="1">
    <source>
        <dbReference type="EMBL" id="KPL49268.1"/>
    </source>
</evidence>
<organism evidence="1 2">
    <name type="scientific">Xanthomonas axonopodis</name>
    <dbReference type="NCBI Taxonomy" id="53413"/>
    <lineage>
        <taxon>Bacteria</taxon>
        <taxon>Pseudomonadati</taxon>
        <taxon>Pseudomonadota</taxon>
        <taxon>Gammaproteobacteria</taxon>
        <taxon>Lysobacterales</taxon>
        <taxon>Lysobacteraceae</taxon>
        <taxon>Xanthomonas</taxon>
    </lineage>
</organism>